<name>A0A6J8CKJ1_MYTCO</name>
<dbReference type="Proteomes" id="UP000507470">
    <property type="component" value="Unassembled WGS sequence"/>
</dbReference>
<evidence type="ECO:0000256" key="1">
    <source>
        <dbReference type="ARBA" id="ARBA00004167"/>
    </source>
</evidence>
<sequence>MNIHLFNNRLSLPIIISVDYDCELDMRKCKDGLQCIDVMHMCNGYLDCKDGSDESLPLEMCLDYDCGLDIRKCQDGLQCIDEKYVCDGYRDCKDGSDESLAICLGMEGIILDTYYECKENDVKCADGLQCIPGHVQCDRSRDCNDDSDEHIDFCKDFECLDGWTKCGNGVQCIRKIDMCDGYMHCNDRSEENTKFCKAIECEAGHIKCKNGQCISNYLTLCDRHNDCYDKSDEDEALCKVPRFKADELSLQWVPPVFIEHPGCFLTFKRVSTLKLEPCCLRR</sequence>
<dbReference type="CDD" id="cd00112">
    <property type="entry name" value="LDLa"/>
    <property type="match status" value="4"/>
</dbReference>
<dbReference type="PROSITE" id="PS50068">
    <property type="entry name" value="LDLRA_2"/>
    <property type="match status" value="5"/>
</dbReference>
<evidence type="ECO:0000313" key="9">
    <source>
        <dbReference type="EMBL" id="CAC5395390.1"/>
    </source>
</evidence>
<dbReference type="OrthoDB" id="10062665at2759"/>
<dbReference type="GO" id="GO:0016192">
    <property type="term" value="P:vesicle-mediated transport"/>
    <property type="evidence" value="ECO:0007669"/>
    <property type="project" value="UniProtKB-ARBA"/>
</dbReference>
<dbReference type="PANTHER" id="PTHR24270">
    <property type="entry name" value="LOW-DENSITY LIPOPROTEIN RECEPTOR-RELATED"/>
    <property type="match status" value="1"/>
</dbReference>
<gene>
    <name evidence="9" type="ORF">MCOR_30065</name>
</gene>
<keyword evidence="4" id="KW-0677">Repeat</keyword>
<accession>A0A6J8CKJ1</accession>
<dbReference type="GO" id="GO:0012505">
    <property type="term" value="C:endomembrane system"/>
    <property type="evidence" value="ECO:0007669"/>
    <property type="project" value="UniProtKB-SubCell"/>
</dbReference>
<keyword evidence="7 8" id="KW-1015">Disulfide bond</keyword>
<dbReference type="InterPro" id="IPR023415">
    <property type="entry name" value="LDLR_class-A_CS"/>
</dbReference>
<dbReference type="InterPro" id="IPR050685">
    <property type="entry name" value="LDLR"/>
</dbReference>
<dbReference type="Gene3D" id="4.10.400.10">
    <property type="entry name" value="Low-density Lipoprotein Receptor"/>
    <property type="match status" value="5"/>
</dbReference>
<evidence type="ECO:0000256" key="4">
    <source>
        <dbReference type="ARBA" id="ARBA00022737"/>
    </source>
</evidence>
<evidence type="ECO:0000256" key="2">
    <source>
        <dbReference type="ARBA" id="ARBA00004308"/>
    </source>
</evidence>
<reference evidence="9 10" key="1">
    <citation type="submission" date="2020-06" db="EMBL/GenBank/DDBJ databases">
        <authorList>
            <person name="Li R."/>
            <person name="Bekaert M."/>
        </authorList>
    </citation>
    <scope>NUCLEOTIDE SEQUENCE [LARGE SCALE GENOMIC DNA]</scope>
    <source>
        <strain evidence="10">wild</strain>
    </source>
</reference>
<evidence type="ECO:0000256" key="8">
    <source>
        <dbReference type="PROSITE-ProRule" id="PRU00124"/>
    </source>
</evidence>
<organism evidence="9 10">
    <name type="scientific">Mytilus coruscus</name>
    <name type="common">Sea mussel</name>
    <dbReference type="NCBI Taxonomy" id="42192"/>
    <lineage>
        <taxon>Eukaryota</taxon>
        <taxon>Metazoa</taxon>
        <taxon>Spiralia</taxon>
        <taxon>Lophotrochozoa</taxon>
        <taxon>Mollusca</taxon>
        <taxon>Bivalvia</taxon>
        <taxon>Autobranchia</taxon>
        <taxon>Pteriomorphia</taxon>
        <taxon>Mytilida</taxon>
        <taxon>Mytiloidea</taxon>
        <taxon>Mytilidae</taxon>
        <taxon>Mytilinae</taxon>
        <taxon>Mytilus</taxon>
    </lineage>
</organism>
<evidence type="ECO:0000256" key="5">
    <source>
        <dbReference type="ARBA" id="ARBA00022989"/>
    </source>
</evidence>
<comment type="caution">
    <text evidence="8">Lacks conserved residue(s) required for the propagation of feature annotation.</text>
</comment>
<proteinExistence type="predicted"/>
<comment type="subcellular location">
    <subcellularLocation>
        <location evidence="2">Endomembrane system</location>
    </subcellularLocation>
    <subcellularLocation>
        <location evidence="1">Membrane</location>
        <topology evidence="1">Single-pass membrane protein</topology>
    </subcellularLocation>
</comment>
<keyword evidence="3" id="KW-0812">Transmembrane</keyword>
<protein>
    <submittedName>
        <fullName evidence="9">LRP2</fullName>
    </submittedName>
</protein>
<dbReference type="PRINTS" id="PR00261">
    <property type="entry name" value="LDLRECEPTOR"/>
</dbReference>
<dbReference type="GO" id="GO:0005886">
    <property type="term" value="C:plasma membrane"/>
    <property type="evidence" value="ECO:0007669"/>
    <property type="project" value="TreeGrafter"/>
</dbReference>
<dbReference type="PANTHER" id="PTHR24270:SF62">
    <property type="entry name" value="LOW-DENSITY LIPOPROTEIN RECEPTOR-RELATED PROTEIN 2"/>
    <property type="match status" value="1"/>
</dbReference>
<keyword evidence="6" id="KW-0472">Membrane</keyword>
<keyword evidence="10" id="KW-1185">Reference proteome</keyword>
<dbReference type="PROSITE" id="PS01209">
    <property type="entry name" value="LDLRA_1"/>
    <property type="match status" value="2"/>
</dbReference>
<dbReference type="SUPFAM" id="SSF57424">
    <property type="entry name" value="LDL receptor-like module"/>
    <property type="match status" value="5"/>
</dbReference>
<dbReference type="InterPro" id="IPR002172">
    <property type="entry name" value="LDrepeatLR_classA_rpt"/>
</dbReference>
<dbReference type="EMBL" id="CACVKT020005504">
    <property type="protein sequence ID" value="CAC5395390.1"/>
    <property type="molecule type" value="Genomic_DNA"/>
</dbReference>
<evidence type="ECO:0000313" key="10">
    <source>
        <dbReference type="Proteomes" id="UP000507470"/>
    </source>
</evidence>
<evidence type="ECO:0000256" key="7">
    <source>
        <dbReference type="ARBA" id="ARBA00023157"/>
    </source>
</evidence>
<evidence type="ECO:0000256" key="3">
    <source>
        <dbReference type="ARBA" id="ARBA00022692"/>
    </source>
</evidence>
<evidence type="ECO:0000256" key="6">
    <source>
        <dbReference type="ARBA" id="ARBA00023136"/>
    </source>
</evidence>
<feature type="disulfide bond" evidence="8">
    <location>
        <begin position="201"/>
        <end position="213"/>
    </location>
</feature>
<dbReference type="SMART" id="SM00192">
    <property type="entry name" value="LDLa"/>
    <property type="match status" value="5"/>
</dbReference>
<keyword evidence="5" id="KW-1133">Transmembrane helix</keyword>
<dbReference type="InterPro" id="IPR036055">
    <property type="entry name" value="LDL_receptor-like_sf"/>
</dbReference>
<dbReference type="Pfam" id="PF00057">
    <property type="entry name" value="Ldl_recept_a"/>
    <property type="match status" value="4"/>
</dbReference>
<dbReference type="AlphaFoldDB" id="A0A6J8CKJ1"/>